<keyword evidence="1" id="KW-1133">Transmembrane helix</keyword>
<protein>
    <submittedName>
        <fullName evidence="2">Uncharacterized protein</fullName>
    </submittedName>
</protein>
<evidence type="ECO:0000256" key="1">
    <source>
        <dbReference type="SAM" id="Phobius"/>
    </source>
</evidence>
<gene>
    <name evidence="2" type="ORF">STRMA_1335</name>
</gene>
<evidence type="ECO:0000313" key="3">
    <source>
        <dbReference type="Proteomes" id="UP000003573"/>
    </source>
</evidence>
<feature type="transmembrane region" description="Helical" evidence="1">
    <location>
        <begin position="102"/>
        <end position="120"/>
    </location>
</feature>
<feature type="transmembrane region" description="Helical" evidence="1">
    <location>
        <begin position="12"/>
        <end position="37"/>
    </location>
</feature>
<organism evidence="2 3">
    <name type="scientific">Streptococcus macacae NCTC 11558</name>
    <dbReference type="NCBI Taxonomy" id="764298"/>
    <lineage>
        <taxon>Bacteria</taxon>
        <taxon>Bacillati</taxon>
        <taxon>Bacillota</taxon>
        <taxon>Bacilli</taxon>
        <taxon>Lactobacillales</taxon>
        <taxon>Streptococcaceae</taxon>
        <taxon>Streptococcus</taxon>
    </lineage>
</organism>
<keyword evidence="1" id="KW-0472">Membrane</keyword>
<reference evidence="2 3" key="1">
    <citation type="journal article" date="2014" name="Int. J. Syst. Evol. Microbiol.">
        <title>Phylogenomics and the dynamic genome evolution of the genus Streptococcus.</title>
        <authorList>
            <consortium name="The Broad Institute Genome Sequencing Platform"/>
            <person name="Richards V.P."/>
            <person name="Palmer S.R."/>
            <person name="Pavinski Bitar P.D."/>
            <person name="Qin X."/>
            <person name="Weinstock G.M."/>
            <person name="Highlander S.K."/>
            <person name="Town C.D."/>
            <person name="Burne R.A."/>
            <person name="Stanhope M.J."/>
        </authorList>
    </citation>
    <scope>NUCLEOTIDE SEQUENCE [LARGE SCALE GENOMIC DNA]</scope>
    <source>
        <strain evidence="2 3">NCTC 11558</strain>
    </source>
</reference>
<sequence length="153" mass="16770">MTYEETAKSFRTSNIIIIVLNILSLILGLISLLGLFMTNQAIKQGNTDQYNLSARQIEIIKQALTPLSLTIIIVAIAINLAIVIFCFINLSRLNQETAVTPIPYYIGLVLSAISVINTTLAGNLSILSLGIQAAFIILYFYAIQKARALVKLL</sequence>
<keyword evidence="1" id="KW-0812">Transmembrane</keyword>
<keyword evidence="3" id="KW-1185">Reference proteome</keyword>
<proteinExistence type="predicted"/>
<feature type="transmembrane region" description="Helical" evidence="1">
    <location>
        <begin position="67"/>
        <end position="90"/>
    </location>
</feature>
<dbReference type="Proteomes" id="UP000003573">
    <property type="component" value="Unassembled WGS sequence"/>
</dbReference>
<dbReference type="AlphaFoldDB" id="G5JXH9"/>
<dbReference type="EMBL" id="AEUW02000001">
    <property type="protein sequence ID" value="EHJ52584.1"/>
    <property type="molecule type" value="Genomic_DNA"/>
</dbReference>
<feature type="transmembrane region" description="Helical" evidence="1">
    <location>
        <begin position="126"/>
        <end position="143"/>
    </location>
</feature>
<dbReference type="OrthoDB" id="2221492at2"/>
<evidence type="ECO:0000313" key="2">
    <source>
        <dbReference type="EMBL" id="EHJ52584.1"/>
    </source>
</evidence>
<dbReference type="RefSeq" id="WP_003080762.1">
    <property type="nucleotide sequence ID" value="NZ_AEUW02000001.1"/>
</dbReference>
<accession>G5JXH9</accession>
<dbReference type="STRING" id="764298.STRMA_1335"/>
<name>G5JXH9_9STRE</name>
<comment type="caution">
    <text evidence="2">The sequence shown here is derived from an EMBL/GenBank/DDBJ whole genome shotgun (WGS) entry which is preliminary data.</text>
</comment>